<protein>
    <submittedName>
        <fullName evidence="1">Uncharacterized protein</fullName>
    </submittedName>
</protein>
<evidence type="ECO:0000313" key="1">
    <source>
        <dbReference type="EMBL" id="KAG5168856.1"/>
    </source>
</evidence>
<comment type="caution">
    <text evidence="1">The sequence shown here is derived from an EMBL/GenBank/DDBJ whole genome shotgun (WGS) entry which is preliminary data.</text>
</comment>
<proteinExistence type="predicted"/>
<dbReference type="AlphaFoldDB" id="A0A8H7XZP8"/>
<gene>
    <name evidence="1" type="ORF">JR316_005410</name>
</gene>
<name>A0A8H7XZP8_PSICU</name>
<accession>A0A8H7XZP8</accession>
<sequence>MNILTEHPKQQLPESPSAAKIREINKKYKKKQISYLPLREVALTFQLERVEQSASTTSGIIKNKEGKFTLKKKPTPKDMKKFNA</sequence>
<dbReference type="EMBL" id="JAFIQS010000005">
    <property type="protein sequence ID" value="KAG5168856.1"/>
    <property type="molecule type" value="Genomic_DNA"/>
</dbReference>
<reference evidence="1" key="1">
    <citation type="submission" date="2021-02" db="EMBL/GenBank/DDBJ databases">
        <title>Psilocybe cubensis genome.</title>
        <authorList>
            <person name="Mckernan K.J."/>
            <person name="Crawford S."/>
            <person name="Trippe A."/>
            <person name="Kane L.T."/>
            <person name="Mclaughlin S."/>
        </authorList>
    </citation>
    <scope>NUCLEOTIDE SEQUENCE [LARGE SCALE GENOMIC DNA]</scope>
    <source>
        <strain evidence="1">MGC-MH-2018</strain>
    </source>
</reference>
<organism evidence="1">
    <name type="scientific">Psilocybe cubensis</name>
    <name type="common">Psychedelic mushroom</name>
    <name type="synonym">Stropharia cubensis</name>
    <dbReference type="NCBI Taxonomy" id="181762"/>
    <lineage>
        <taxon>Eukaryota</taxon>
        <taxon>Fungi</taxon>
        <taxon>Dikarya</taxon>
        <taxon>Basidiomycota</taxon>
        <taxon>Agaricomycotina</taxon>
        <taxon>Agaricomycetes</taxon>
        <taxon>Agaricomycetidae</taxon>
        <taxon>Agaricales</taxon>
        <taxon>Agaricineae</taxon>
        <taxon>Strophariaceae</taxon>
        <taxon>Psilocybe</taxon>
    </lineage>
</organism>